<keyword evidence="2" id="KW-0805">Transcription regulation</keyword>
<dbReference type="EMBL" id="JABBCQ020000017">
    <property type="protein sequence ID" value="MBI1626257.1"/>
    <property type="molecule type" value="Genomic_DNA"/>
</dbReference>
<evidence type="ECO:0000256" key="2">
    <source>
        <dbReference type="ARBA" id="ARBA00023015"/>
    </source>
</evidence>
<evidence type="ECO:0000313" key="7">
    <source>
        <dbReference type="Proteomes" id="UP000530032"/>
    </source>
</evidence>
<dbReference type="Pfam" id="PF03466">
    <property type="entry name" value="LysR_substrate"/>
    <property type="match status" value="1"/>
</dbReference>
<dbReference type="PROSITE" id="PS50931">
    <property type="entry name" value="HTH_LYSR"/>
    <property type="match status" value="1"/>
</dbReference>
<evidence type="ECO:0000256" key="4">
    <source>
        <dbReference type="ARBA" id="ARBA00023163"/>
    </source>
</evidence>
<dbReference type="SUPFAM" id="SSF53850">
    <property type="entry name" value="Periplasmic binding protein-like II"/>
    <property type="match status" value="1"/>
</dbReference>
<dbReference type="Proteomes" id="UP000530032">
    <property type="component" value="Unassembled WGS sequence"/>
</dbReference>
<dbReference type="AlphaFoldDB" id="A0A843BER5"/>
<dbReference type="InterPro" id="IPR036390">
    <property type="entry name" value="WH_DNA-bd_sf"/>
</dbReference>
<dbReference type="Gene3D" id="3.40.190.290">
    <property type="match status" value="1"/>
</dbReference>
<dbReference type="InterPro" id="IPR000847">
    <property type="entry name" value="LysR_HTH_N"/>
</dbReference>
<name>A0A843BER5_9BURK</name>
<evidence type="ECO:0000256" key="3">
    <source>
        <dbReference type="ARBA" id="ARBA00023125"/>
    </source>
</evidence>
<dbReference type="Pfam" id="PF00126">
    <property type="entry name" value="HTH_1"/>
    <property type="match status" value="1"/>
</dbReference>
<dbReference type="FunFam" id="1.10.10.10:FF:000001">
    <property type="entry name" value="LysR family transcriptional regulator"/>
    <property type="match status" value="1"/>
</dbReference>
<dbReference type="Gene3D" id="1.10.10.10">
    <property type="entry name" value="Winged helix-like DNA-binding domain superfamily/Winged helix DNA-binding domain"/>
    <property type="match status" value="1"/>
</dbReference>
<dbReference type="InterPro" id="IPR036388">
    <property type="entry name" value="WH-like_DNA-bd_sf"/>
</dbReference>
<dbReference type="GO" id="GO:0006351">
    <property type="term" value="P:DNA-templated transcription"/>
    <property type="evidence" value="ECO:0007669"/>
    <property type="project" value="TreeGrafter"/>
</dbReference>
<accession>A0A843BER5</accession>
<keyword evidence="3" id="KW-0238">DNA-binding</keyword>
<organism evidence="6 7">
    <name type="scientific">Comamonas suwonensis</name>
    <dbReference type="NCBI Taxonomy" id="2606214"/>
    <lineage>
        <taxon>Bacteria</taxon>
        <taxon>Pseudomonadati</taxon>
        <taxon>Pseudomonadota</taxon>
        <taxon>Betaproteobacteria</taxon>
        <taxon>Burkholderiales</taxon>
        <taxon>Comamonadaceae</taxon>
        <taxon>Comamonas</taxon>
    </lineage>
</organism>
<proteinExistence type="inferred from homology"/>
<dbReference type="CDD" id="cd08422">
    <property type="entry name" value="PBP2_CrgA_like"/>
    <property type="match status" value="1"/>
</dbReference>
<dbReference type="PANTHER" id="PTHR30537">
    <property type="entry name" value="HTH-TYPE TRANSCRIPTIONAL REGULATOR"/>
    <property type="match status" value="1"/>
</dbReference>
<feature type="domain" description="HTH lysR-type" evidence="5">
    <location>
        <begin position="1"/>
        <end position="59"/>
    </location>
</feature>
<dbReference type="SUPFAM" id="SSF46785">
    <property type="entry name" value="Winged helix' DNA-binding domain"/>
    <property type="match status" value="1"/>
</dbReference>
<evidence type="ECO:0000256" key="1">
    <source>
        <dbReference type="ARBA" id="ARBA00009437"/>
    </source>
</evidence>
<evidence type="ECO:0000313" key="6">
    <source>
        <dbReference type="EMBL" id="MBI1626257.1"/>
    </source>
</evidence>
<dbReference type="PANTHER" id="PTHR30537:SF30">
    <property type="entry name" value="TRANSCRIPTIONAL REGULATOR-RELATED"/>
    <property type="match status" value="1"/>
</dbReference>
<dbReference type="GO" id="GO:0043565">
    <property type="term" value="F:sequence-specific DNA binding"/>
    <property type="evidence" value="ECO:0007669"/>
    <property type="project" value="TreeGrafter"/>
</dbReference>
<keyword evidence="4" id="KW-0804">Transcription</keyword>
<keyword evidence="7" id="KW-1185">Reference proteome</keyword>
<dbReference type="RefSeq" id="WP_198461589.1">
    <property type="nucleotide sequence ID" value="NZ_JABBCQ020000017.1"/>
</dbReference>
<gene>
    <name evidence="6" type="ORF">HF327_017355</name>
</gene>
<reference evidence="6" key="1">
    <citation type="submission" date="2020-12" db="EMBL/GenBank/DDBJ databases">
        <title>Comamonas sp. nov., isolated from stream water.</title>
        <authorList>
            <person name="Park K.-H."/>
        </authorList>
    </citation>
    <scope>NUCLEOTIDE SEQUENCE</scope>
    <source>
        <strain evidence="6">EJ-4</strain>
    </source>
</reference>
<evidence type="ECO:0000259" key="5">
    <source>
        <dbReference type="PROSITE" id="PS50931"/>
    </source>
</evidence>
<comment type="caution">
    <text evidence="6">The sequence shown here is derived from an EMBL/GenBank/DDBJ whole genome shotgun (WGS) entry which is preliminary data.</text>
</comment>
<protein>
    <submittedName>
        <fullName evidence="6">LysR family transcriptional regulator</fullName>
    </submittedName>
</protein>
<dbReference type="GO" id="GO:0003700">
    <property type="term" value="F:DNA-binding transcription factor activity"/>
    <property type="evidence" value="ECO:0007669"/>
    <property type="project" value="InterPro"/>
</dbReference>
<dbReference type="InterPro" id="IPR005119">
    <property type="entry name" value="LysR_subst-bd"/>
</dbReference>
<comment type="similarity">
    <text evidence="1">Belongs to the LysR transcriptional regulatory family.</text>
</comment>
<sequence length="308" mass="34039">MEDFKRMAIFATVVERSSMSAAARQLDMSPSAVSQHIRQLEQDAGVTLLHRSTRQLTLTDAGQRFYAQCAAMCEAASRARAELAAELQLPSGELRLATPAGFTQHAAPALGQWLAAHPSLRLRLLMDDTPIDLIQARVDLALRFGNLQDSSWVARHLGRSATVLCASPQWLQAHGSTPQHPAELAQIPWLELSRNEEVQTDFLWHHHSTGQEYRLQLLPRMVSNHRSAVQQFCEAGLGIALLSAHDVAASLKSGMLVRLLPEWDMGMLDIWAVTASRDTLPAKVREAINVLRQYFAQLDGVQSTVALT</sequence>
<dbReference type="InterPro" id="IPR058163">
    <property type="entry name" value="LysR-type_TF_proteobact-type"/>
</dbReference>